<keyword evidence="4" id="KW-1185">Reference proteome</keyword>
<dbReference type="Proteomes" id="UP000030765">
    <property type="component" value="Unassembled WGS sequence"/>
</dbReference>
<evidence type="ECO:0000256" key="1">
    <source>
        <dbReference type="SAM" id="MobiDB-lite"/>
    </source>
</evidence>
<dbReference type="EnsemblMetazoa" id="ASIC018410-RA">
    <property type="protein sequence ID" value="ASIC018410-PA"/>
    <property type="gene ID" value="ASIC018410"/>
</dbReference>
<dbReference type="EMBL" id="KE525348">
    <property type="protein sequence ID" value="KFB50386.1"/>
    <property type="molecule type" value="Genomic_DNA"/>
</dbReference>
<evidence type="ECO:0000313" key="2">
    <source>
        <dbReference type="EMBL" id="KFB50386.1"/>
    </source>
</evidence>
<feature type="compositionally biased region" description="Basic and acidic residues" evidence="1">
    <location>
        <begin position="45"/>
        <end position="62"/>
    </location>
</feature>
<reference evidence="2 4" key="1">
    <citation type="journal article" date="2014" name="BMC Genomics">
        <title>Genome sequence of Anopheles sinensis provides insight into genetics basis of mosquito competence for malaria parasites.</title>
        <authorList>
            <person name="Zhou D."/>
            <person name="Zhang D."/>
            <person name="Ding G."/>
            <person name="Shi L."/>
            <person name="Hou Q."/>
            <person name="Ye Y."/>
            <person name="Xu Y."/>
            <person name="Zhou H."/>
            <person name="Xiong C."/>
            <person name="Li S."/>
            <person name="Yu J."/>
            <person name="Hong S."/>
            <person name="Yu X."/>
            <person name="Zou P."/>
            <person name="Chen C."/>
            <person name="Chang X."/>
            <person name="Wang W."/>
            <person name="Lv Y."/>
            <person name="Sun Y."/>
            <person name="Ma L."/>
            <person name="Shen B."/>
            <person name="Zhu C."/>
        </authorList>
    </citation>
    <scope>NUCLEOTIDE SEQUENCE [LARGE SCALE GENOMIC DNA]</scope>
</reference>
<feature type="compositionally biased region" description="Basic and acidic residues" evidence="1">
    <location>
        <begin position="22"/>
        <end position="31"/>
    </location>
</feature>
<dbReference type="VEuPathDB" id="VectorBase:ASIC018410"/>
<dbReference type="EMBL" id="ATLV01024037">
    <property type="status" value="NOT_ANNOTATED_CDS"/>
    <property type="molecule type" value="Genomic_DNA"/>
</dbReference>
<evidence type="ECO:0000313" key="4">
    <source>
        <dbReference type="Proteomes" id="UP000030765"/>
    </source>
</evidence>
<gene>
    <name evidence="2" type="ORF">ZHAS_00018410</name>
</gene>
<protein>
    <submittedName>
        <fullName evidence="2 3">Uncharacterized protein</fullName>
    </submittedName>
</protein>
<evidence type="ECO:0000313" key="3">
    <source>
        <dbReference type="EnsemblMetazoa" id="ASIC018410-PA"/>
    </source>
</evidence>
<reference evidence="3" key="2">
    <citation type="submission" date="2020-05" db="UniProtKB">
        <authorList>
            <consortium name="EnsemblMetazoa"/>
        </authorList>
    </citation>
    <scope>IDENTIFICATION</scope>
</reference>
<organism evidence="2">
    <name type="scientific">Anopheles sinensis</name>
    <name type="common">Mosquito</name>
    <dbReference type="NCBI Taxonomy" id="74873"/>
    <lineage>
        <taxon>Eukaryota</taxon>
        <taxon>Metazoa</taxon>
        <taxon>Ecdysozoa</taxon>
        <taxon>Arthropoda</taxon>
        <taxon>Hexapoda</taxon>
        <taxon>Insecta</taxon>
        <taxon>Pterygota</taxon>
        <taxon>Neoptera</taxon>
        <taxon>Endopterygota</taxon>
        <taxon>Diptera</taxon>
        <taxon>Nematocera</taxon>
        <taxon>Culicoidea</taxon>
        <taxon>Culicidae</taxon>
        <taxon>Anophelinae</taxon>
        <taxon>Anopheles</taxon>
    </lineage>
</organism>
<proteinExistence type="predicted"/>
<feature type="region of interest" description="Disordered" evidence="1">
    <location>
        <begin position="1"/>
        <end position="62"/>
    </location>
</feature>
<dbReference type="AlphaFoldDB" id="A0A084WJJ2"/>
<accession>A0A084WJJ2</accession>
<name>A0A084WJJ2_ANOSI</name>
<sequence length="62" mass="6817">MGAGAPGAKTKTRTRKARSTCAHHDSPRRTPCDTNTRLRLSPETGGRETPRVFHEKPATCEQ</sequence>